<dbReference type="AlphaFoldDB" id="Q2SMB6"/>
<sequence>MSVNITIEISRTFETSASYDRVFDLLADVPASVSHFPKVEQLVDLGDNAYRWEMKKIGVDKHAIQTVYACQYSADKERGSITWAPVKGEGNSEVQGSWSVVDKGGRVEVRFQTKGSLTLPLPSLLKLAISPVVKHEFNSLVDVYMDNLQKEFAS</sequence>
<dbReference type="SUPFAM" id="SSF55961">
    <property type="entry name" value="Bet v1-like"/>
    <property type="match status" value="1"/>
</dbReference>
<reference evidence="1 2" key="1">
    <citation type="journal article" date="2005" name="Nucleic Acids Res.">
        <title>Genomic blueprint of Hahella chejuensis, a marine microbe producing an algicidal agent.</title>
        <authorList>
            <person name="Jeong H."/>
            <person name="Yim J.H."/>
            <person name="Lee C."/>
            <person name="Choi S.-H."/>
            <person name="Park Y.K."/>
            <person name="Yoon S.H."/>
            <person name="Hur C.-G."/>
            <person name="Kang H.-Y."/>
            <person name="Kim D."/>
            <person name="Lee H.H."/>
            <person name="Park K.H."/>
            <person name="Park S.-H."/>
            <person name="Park H.-S."/>
            <person name="Lee H.K."/>
            <person name="Oh T.K."/>
            <person name="Kim J.F."/>
        </authorList>
    </citation>
    <scope>NUCLEOTIDE SEQUENCE [LARGE SCALE GENOMIC DNA]</scope>
    <source>
        <strain evidence="1 2">KCTC 2396</strain>
    </source>
</reference>
<dbReference type="eggNOG" id="COG2867">
    <property type="taxonomic scope" value="Bacteria"/>
</dbReference>
<keyword evidence="2" id="KW-1185">Reference proteome</keyword>
<dbReference type="STRING" id="349521.HCH_01341"/>
<dbReference type="EMBL" id="CP000155">
    <property type="protein sequence ID" value="ABC28208.1"/>
    <property type="molecule type" value="Genomic_DNA"/>
</dbReference>
<evidence type="ECO:0000313" key="1">
    <source>
        <dbReference type="EMBL" id="ABC28208.1"/>
    </source>
</evidence>
<gene>
    <name evidence="1" type="ordered locus">HCH_01341</name>
</gene>
<dbReference type="KEGG" id="hch:HCH_01341"/>
<name>Q2SMB6_HAHCH</name>
<evidence type="ECO:0000313" key="2">
    <source>
        <dbReference type="Proteomes" id="UP000000238"/>
    </source>
</evidence>
<dbReference type="Proteomes" id="UP000000238">
    <property type="component" value="Chromosome"/>
</dbReference>
<dbReference type="InterPro" id="IPR023393">
    <property type="entry name" value="START-like_dom_sf"/>
</dbReference>
<dbReference type="OrthoDB" id="8903592at2"/>
<dbReference type="Gene3D" id="3.30.530.20">
    <property type="match status" value="1"/>
</dbReference>
<protein>
    <recommendedName>
        <fullName evidence="3">Oligoketide cyclase/lipid transport protein</fullName>
    </recommendedName>
</protein>
<dbReference type="CDD" id="cd07819">
    <property type="entry name" value="SRPBCC_2"/>
    <property type="match status" value="1"/>
</dbReference>
<evidence type="ECO:0008006" key="3">
    <source>
        <dbReference type="Google" id="ProtNLM"/>
    </source>
</evidence>
<accession>Q2SMB6</accession>
<organism evidence="1 2">
    <name type="scientific">Hahella chejuensis (strain KCTC 2396)</name>
    <dbReference type="NCBI Taxonomy" id="349521"/>
    <lineage>
        <taxon>Bacteria</taxon>
        <taxon>Pseudomonadati</taxon>
        <taxon>Pseudomonadota</taxon>
        <taxon>Gammaproteobacteria</taxon>
        <taxon>Oceanospirillales</taxon>
        <taxon>Hahellaceae</taxon>
        <taxon>Hahella</taxon>
    </lineage>
</organism>
<dbReference type="HOGENOM" id="CLU_144110_0_0_6"/>
<dbReference type="RefSeq" id="WP_011395281.1">
    <property type="nucleotide sequence ID" value="NC_007645.1"/>
</dbReference>
<proteinExistence type="predicted"/>